<accession>A0A2N7TZH0</accession>
<feature type="domain" description="DUF112" evidence="2">
    <location>
        <begin position="19"/>
        <end position="184"/>
    </location>
</feature>
<feature type="transmembrane region" description="Helical" evidence="1">
    <location>
        <begin position="94"/>
        <end position="121"/>
    </location>
</feature>
<protein>
    <recommendedName>
        <fullName evidence="2">DUF112 domain-containing protein</fullName>
    </recommendedName>
</protein>
<organism evidence="3 4">
    <name type="scientific">Billgrantia endophytica</name>
    <dbReference type="NCBI Taxonomy" id="2033802"/>
    <lineage>
        <taxon>Bacteria</taxon>
        <taxon>Pseudomonadati</taxon>
        <taxon>Pseudomonadota</taxon>
        <taxon>Gammaproteobacteria</taxon>
        <taxon>Oceanospirillales</taxon>
        <taxon>Halomonadaceae</taxon>
        <taxon>Billgrantia</taxon>
    </lineage>
</organism>
<dbReference type="AlphaFoldDB" id="A0A2N7TZH0"/>
<evidence type="ECO:0000256" key="1">
    <source>
        <dbReference type="SAM" id="Phobius"/>
    </source>
</evidence>
<dbReference type="Proteomes" id="UP000235803">
    <property type="component" value="Unassembled WGS sequence"/>
</dbReference>
<evidence type="ECO:0000313" key="3">
    <source>
        <dbReference type="EMBL" id="PMR73586.1"/>
    </source>
</evidence>
<sequence length="237" mass="25668">MGFPLCDRLRRRKNGSNKSLYSLLYAIKRVLKHPVALFKSSTIGIFYGALPPCCGTIVATVVSCKENVAQRNRKGAEEGLISAESENNAFEGGVLATILSLGIPGGLATVVMMGVFMLQGFTPEPRLFFNLQGLVYGAMFAQVVASFFLLIAGLLVSLYAAKVVSTIVLILLMAVILGITLGPILDRQLMSAFQGVGELSFEIFLNRLGSLTLMFMILFYSAWHLLLGKYIGMQKGA</sequence>
<evidence type="ECO:0000259" key="2">
    <source>
        <dbReference type="Pfam" id="PF01970"/>
    </source>
</evidence>
<keyword evidence="1" id="KW-0472">Membrane</keyword>
<dbReference type="InterPro" id="IPR002823">
    <property type="entry name" value="DUF112_TM"/>
</dbReference>
<feature type="transmembrane region" description="Helical" evidence="1">
    <location>
        <begin position="204"/>
        <end position="227"/>
    </location>
</feature>
<keyword evidence="1" id="KW-1133">Transmembrane helix</keyword>
<dbReference type="PANTHER" id="PTHR35342:SF5">
    <property type="entry name" value="TRICARBOXYLIC TRANSPORT PROTEIN"/>
    <property type="match status" value="1"/>
</dbReference>
<feature type="transmembrane region" description="Helical" evidence="1">
    <location>
        <begin position="163"/>
        <end position="184"/>
    </location>
</feature>
<comment type="caution">
    <text evidence="3">The sequence shown here is derived from an EMBL/GenBank/DDBJ whole genome shotgun (WGS) entry which is preliminary data.</text>
</comment>
<keyword evidence="1" id="KW-0812">Transmembrane</keyword>
<dbReference type="PANTHER" id="PTHR35342">
    <property type="entry name" value="TRICARBOXYLIC TRANSPORT PROTEIN"/>
    <property type="match status" value="1"/>
</dbReference>
<reference evidence="3 4" key="1">
    <citation type="submission" date="2018-01" db="EMBL/GenBank/DDBJ databases">
        <title>Halomonas endophytica sp. nov., isolated from storage liquid in the stems of Populus euphratica.</title>
        <authorList>
            <person name="Chen C."/>
        </authorList>
    </citation>
    <scope>NUCLEOTIDE SEQUENCE [LARGE SCALE GENOMIC DNA]</scope>
    <source>
        <strain evidence="3 4">MC28</strain>
    </source>
</reference>
<gene>
    <name evidence="3" type="ORF">C1H69_16835</name>
</gene>
<dbReference type="Pfam" id="PF01970">
    <property type="entry name" value="TctA"/>
    <property type="match status" value="1"/>
</dbReference>
<dbReference type="RefSeq" id="WP_102654543.1">
    <property type="nucleotide sequence ID" value="NZ_PNRF01000034.1"/>
</dbReference>
<dbReference type="EMBL" id="PNRF01000034">
    <property type="protein sequence ID" value="PMR73586.1"/>
    <property type="molecule type" value="Genomic_DNA"/>
</dbReference>
<dbReference type="OrthoDB" id="9781349at2"/>
<name>A0A2N7TZH0_9GAMM</name>
<evidence type="ECO:0000313" key="4">
    <source>
        <dbReference type="Proteomes" id="UP000235803"/>
    </source>
</evidence>
<keyword evidence="4" id="KW-1185">Reference proteome</keyword>
<feature type="transmembrane region" description="Helical" evidence="1">
    <location>
        <begin position="133"/>
        <end position="156"/>
    </location>
</feature>
<proteinExistence type="predicted"/>